<accession>A0ABV7F3V7</accession>
<evidence type="ECO:0000313" key="4">
    <source>
        <dbReference type="Proteomes" id="UP001595530"/>
    </source>
</evidence>
<evidence type="ECO:0000256" key="1">
    <source>
        <dbReference type="SAM" id="Coils"/>
    </source>
</evidence>
<feature type="signal peptide" evidence="2">
    <location>
        <begin position="1"/>
        <end position="25"/>
    </location>
</feature>
<name>A0ABV7F3V7_9BURK</name>
<keyword evidence="1" id="KW-0175">Coiled coil</keyword>
<sequence>MNLQRTSLSASIVLMFAMTALPSYAQSSQELAQMRAEIKQLRDELNQLKNAKQAAPDAALADRVEQVELRSKDAVVLGDIPNSFRLPNSDTSLHIYGFAELNMVKEFKGDNSDQDYSTFHCRGLTLIANDGIHIGNLG</sequence>
<gene>
    <name evidence="3" type="ORF">ACFOFO_13615</name>
</gene>
<evidence type="ECO:0000256" key="2">
    <source>
        <dbReference type="SAM" id="SignalP"/>
    </source>
</evidence>
<feature type="chain" id="PRO_5046084270" description="Carbohydrate porin" evidence="2">
    <location>
        <begin position="26"/>
        <end position="138"/>
    </location>
</feature>
<feature type="coiled-coil region" evidence="1">
    <location>
        <begin position="24"/>
        <end position="58"/>
    </location>
</feature>
<dbReference type="Proteomes" id="UP001595530">
    <property type="component" value="Unassembled WGS sequence"/>
</dbReference>
<keyword evidence="4" id="KW-1185">Reference proteome</keyword>
<reference evidence="4" key="1">
    <citation type="journal article" date="2019" name="Int. J. Syst. Evol. Microbiol.">
        <title>The Global Catalogue of Microorganisms (GCM) 10K type strain sequencing project: providing services to taxonomists for standard genome sequencing and annotation.</title>
        <authorList>
            <consortium name="The Broad Institute Genomics Platform"/>
            <consortium name="The Broad Institute Genome Sequencing Center for Infectious Disease"/>
            <person name="Wu L."/>
            <person name="Ma J."/>
        </authorList>
    </citation>
    <scope>NUCLEOTIDE SEQUENCE [LARGE SCALE GENOMIC DNA]</scope>
    <source>
        <strain evidence="4">KCTC 42986</strain>
    </source>
</reference>
<dbReference type="RefSeq" id="WP_390331789.1">
    <property type="nucleotide sequence ID" value="NZ_JBHRTP010000040.1"/>
</dbReference>
<evidence type="ECO:0000313" key="3">
    <source>
        <dbReference type="EMBL" id="MFC3108981.1"/>
    </source>
</evidence>
<comment type="caution">
    <text evidence="3">The sequence shown here is derived from an EMBL/GenBank/DDBJ whole genome shotgun (WGS) entry which is preliminary data.</text>
</comment>
<dbReference type="EMBL" id="JBHRTP010000040">
    <property type="protein sequence ID" value="MFC3108981.1"/>
    <property type="molecule type" value="Genomic_DNA"/>
</dbReference>
<proteinExistence type="predicted"/>
<protein>
    <recommendedName>
        <fullName evidence="5">Carbohydrate porin</fullName>
    </recommendedName>
</protein>
<organism evidence="3 4">
    <name type="scientific">Undibacterium arcticum</name>
    <dbReference type="NCBI Taxonomy" id="1762892"/>
    <lineage>
        <taxon>Bacteria</taxon>
        <taxon>Pseudomonadati</taxon>
        <taxon>Pseudomonadota</taxon>
        <taxon>Betaproteobacteria</taxon>
        <taxon>Burkholderiales</taxon>
        <taxon>Oxalobacteraceae</taxon>
        <taxon>Undibacterium</taxon>
    </lineage>
</organism>
<evidence type="ECO:0008006" key="5">
    <source>
        <dbReference type="Google" id="ProtNLM"/>
    </source>
</evidence>
<keyword evidence="2" id="KW-0732">Signal</keyword>